<accession>A0A502F6D2</accession>
<evidence type="ECO:0000313" key="1">
    <source>
        <dbReference type="EMBL" id="TPG44351.1"/>
    </source>
</evidence>
<dbReference type="EMBL" id="RCZH01000002">
    <property type="protein sequence ID" value="TPG44351.1"/>
    <property type="molecule type" value="Genomic_DNA"/>
</dbReference>
<reference evidence="1 2" key="1">
    <citation type="journal article" date="2019" name="Environ. Microbiol.">
        <title>Species interactions and distinct microbial communities in high Arctic permafrost affected cryosols are associated with the CH4 and CO2 gas fluxes.</title>
        <authorList>
            <person name="Altshuler I."/>
            <person name="Hamel J."/>
            <person name="Turney S."/>
            <person name="Magnuson E."/>
            <person name="Levesque R."/>
            <person name="Greer C."/>
            <person name="Whyte L.G."/>
        </authorList>
    </citation>
    <scope>NUCLEOTIDE SEQUENCE [LARGE SCALE GENOMIC DNA]</scope>
    <source>
        <strain evidence="1 2">42</strain>
    </source>
</reference>
<dbReference type="RefSeq" id="WP_140503369.1">
    <property type="nucleotide sequence ID" value="NZ_RCZH01000002.1"/>
</dbReference>
<protein>
    <submittedName>
        <fullName evidence="1">Uncharacterized protein</fullName>
    </submittedName>
</protein>
<evidence type="ECO:0000313" key="2">
    <source>
        <dbReference type="Proteomes" id="UP000319700"/>
    </source>
</evidence>
<keyword evidence="2" id="KW-1185">Reference proteome</keyword>
<organism evidence="1 2">
    <name type="scientific">Flavobacterium pectinovorum</name>
    <dbReference type="NCBI Taxonomy" id="29533"/>
    <lineage>
        <taxon>Bacteria</taxon>
        <taxon>Pseudomonadati</taxon>
        <taxon>Bacteroidota</taxon>
        <taxon>Flavobacteriia</taxon>
        <taxon>Flavobacteriales</taxon>
        <taxon>Flavobacteriaceae</taxon>
        <taxon>Flavobacterium</taxon>
    </lineage>
</organism>
<dbReference type="OrthoDB" id="9929074at2"/>
<proteinExistence type="predicted"/>
<dbReference type="Proteomes" id="UP000319700">
    <property type="component" value="Unassembled WGS sequence"/>
</dbReference>
<name>A0A502F6D2_9FLAO</name>
<dbReference type="AlphaFoldDB" id="A0A502F6D2"/>
<comment type="caution">
    <text evidence="1">The sequence shown here is derived from an EMBL/GenBank/DDBJ whole genome shotgun (WGS) entry which is preliminary data.</text>
</comment>
<gene>
    <name evidence="1" type="ORF">EAH81_02435</name>
</gene>
<sequence length="77" mass="9000">MEVSEFSFEFDNDAFLSSSLMLQENTTLNILEANKLIASDLIRSIRHDYEELHGKRKGKKLTKKFLRSVIRTKLIKL</sequence>